<evidence type="ECO:0000313" key="3">
    <source>
        <dbReference type="Proteomes" id="UP001293718"/>
    </source>
</evidence>
<evidence type="ECO:0000259" key="1">
    <source>
        <dbReference type="Pfam" id="PF02470"/>
    </source>
</evidence>
<dbReference type="Pfam" id="PF02470">
    <property type="entry name" value="MlaD"/>
    <property type="match status" value="1"/>
</dbReference>
<reference evidence="2 3" key="1">
    <citation type="submission" date="2023-11" db="EMBL/GenBank/DDBJ databases">
        <title>Draft genome of Azohydromonas lata strain H1 (DSM1123), a polyhydroxyalkanoate producer.</title>
        <authorList>
            <person name="Traversa D."/>
            <person name="D'Addabbo P."/>
            <person name="Pazzani C."/>
            <person name="Manzari C."/>
            <person name="Chiara M."/>
            <person name="Scrascia M."/>
        </authorList>
    </citation>
    <scope>NUCLEOTIDE SEQUENCE [LARGE SCALE GENOMIC DNA]</scope>
    <source>
        <strain evidence="2 3">H1</strain>
    </source>
</reference>
<comment type="caution">
    <text evidence="2">The sequence shown here is derived from an EMBL/GenBank/DDBJ whole genome shotgun (WGS) entry which is preliminary data.</text>
</comment>
<accession>A0ABU5IIZ9</accession>
<dbReference type="Proteomes" id="UP001293718">
    <property type="component" value="Unassembled WGS sequence"/>
</dbReference>
<dbReference type="InterPro" id="IPR003399">
    <property type="entry name" value="Mce/MlaD"/>
</dbReference>
<sequence length="333" mass="35404">MKKHALLVGGFALGALALIVATVLWLSGNSLFRKQTLAIIYFQGGVAGLYVGAPVTFRGVPVGQVEDIGIEVEQQSLDARIPVRVRLNPNSVRFGNATGGRAAPPELPALVQRGLRARLVAQSFVTGQKLIDLDFVEDGTPPPAATANAGAYPEIPATRDRFDALFDQVAQLPLRETVMDLRTTLQTLNETLVETRATVTSAREALDGVAKQVNGLAGEGQRTLGAATAAMNELRTTATASLQGVNRLLETSRQTVAAAQPELQASLQSARAAAEAAQVAMKRVNDLADPGAPLRADLDAAVRDLSQAARSLREFSELVEEQPNAVIFGRRRQ</sequence>
<dbReference type="EMBL" id="JAXOJX010000027">
    <property type="protein sequence ID" value="MDZ5458208.1"/>
    <property type="molecule type" value="Genomic_DNA"/>
</dbReference>
<dbReference type="PANTHER" id="PTHR33371">
    <property type="entry name" value="INTERMEMBRANE PHOSPHOLIPID TRANSPORT SYSTEM BINDING PROTEIN MLAD-RELATED"/>
    <property type="match status" value="1"/>
</dbReference>
<keyword evidence="3" id="KW-1185">Reference proteome</keyword>
<protein>
    <submittedName>
        <fullName evidence="2">MlaD family protein</fullName>
    </submittedName>
</protein>
<feature type="domain" description="Mce/MlaD" evidence="1">
    <location>
        <begin position="46"/>
        <end position="135"/>
    </location>
</feature>
<gene>
    <name evidence="2" type="ORF">SM757_16660</name>
</gene>
<name>A0ABU5IIZ9_9BURK</name>
<dbReference type="InterPro" id="IPR052336">
    <property type="entry name" value="MlaD_Phospholipid_Transporter"/>
</dbReference>
<proteinExistence type="predicted"/>
<organism evidence="2 3">
    <name type="scientific">Azohydromonas lata</name>
    <dbReference type="NCBI Taxonomy" id="45677"/>
    <lineage>
        <taxon>Bacteria</taxon>
        <taxon>Pseudomonadati</taxon>
        <taxon>Pseudomonadota</taxon>
        <taxon>Betaproteobacteria</taxon>
        <taxon>Burkholderiales</taxon>
        <taxon>Sphaerotilaceae</taxon>
        <taxon>Azohydromonas</taxon>
    </lineage>
</organism>
<dbReference type="RefSeq" id="WP_066331408.1">
    <property type="nucleotide sequence ID" value="NZ_JAXOJX010000027.1"/>
</dbReference>
<dbReference type="PANTHER" id="PTHR33371:SF4">
    <property type="entry name" value="INTERMEMBRANE PHOSPHOLIPID TRANSPORT SYSTEM BINDING PROTEIN MLAD"/>
    <property type="match status" value="1"/>
</dbReference>
<evidence type="ECO:0000313" key="2">
    <source>
        <dbReference type="EMBL" id="MDZ5458208.1"/>
    </source>
</evidence>